<name>A0A1A9X263_9MUSC</name>
<sequence length="105" mass="12261">MSPTFQDIERKSVTILKKPKFDVPDFDLLSNSQDSLSALLLLLCCLMLCIYEYVCHYNSKHIKSLNLKDTGKRMHVSCLLLVCKGMRIEKFEKTANMFYFMKRKA</sequence>
<protein>
    <submittedName>
        <fullName evidence="2">Uncharacterized protein</fullName>
    </submittedName>
</protein>
<evidence type="ECO:0000313" key="2">
    <source>
        <dbReference type="EnsemblMetazoa" id="GBRI041540-PA"/>
    </source>
</evidence>
<organism evidence="2 3">
    <name type="scientific">Glossina brevipalpis</name>
    <dbReference type="NCBI Taxonomy" id="37001"/>
    <lineage>
        <taxon>Eukaryota</taxon>
        <taxon>Metazoa</taxon>
        <taxon>Ecdysozoa</taxon>
        <taxon>Arthropoda</taxon>
        <taxon>Hexapoda</taxon>
        <taxon>Insecta</taxon>
        <taxon>Pterygota</taxon>
        <taxon>Neoptera</taxon>
        <taxon>Endopterygota</taxon>
        <taxon>Diptera</taxon>
        <taxon>Brachycera</taxon>
        <taxon>Muscomorpha</taxon>
        <taxon>Hippoboscoidea</taxon>
        <taxon>Glossinidae</taxon>
        <taxon>Glossina</taxon>
    </lineage>
</organism>
<dbReference type="VEuPathDB" id="VectorBase:GBRI041540"/>
<keyword evidence="1" id="KW-1133">Transmembrane helix</keyword>
<feature type="transmembrane region" description="Helical" evidence="1">
    <location>
        <begin position="36"/>
        <end position="54"/>
    </location>
</feature>
<proteinExistence type="predicted"/>
<evidence type="ECO:0000313" key="3">
    <source>
        <dbReference type="Proteomes" id="UP000091820"/>
    </source>
</evidence>
<keyword evidence="1" id="KW-0812">Transmembrane</keyword>
<reference evidence="3" key="1">
    <citation type="submission" date="2014-03" db="EMBL/GenBank/DDBJ databases">
        <authorList>
            <person name="Aksoy S."/>
            <person name="Warren W."/>
            <person name="Wilson R.K."/>
        </authorList>
    </citation>
    <scope>NUCLEOTIDE SEQUENCE [LARGE SCALE GENOMIC DNA]</scope>
    <source>
        <strain evidence="3">IAEA</strain>
    </source>
</reference>
<reference evidence="2" key="2">
    <citation type="submission" date="2020-05" db="UniProtKB">
        <authorList>
            <consortium name="EnsemblMetazoa"/>
        </authorList>
    </citation>
    <scope>IDENTIFICATION</scope>
    <source>
        <strain evidence="2">IAEA</strain>
    </source>
</reference>
<accession>A0A1A9X263</accession>
<keyword evidence="1" id="KW-0472">Membrane</keyword>
<dbReference type="EnsemblMetazoa" id="GBRI041540-RA">
    <property type="protein sequence ID" value="GBRI041540-PA"/>
    <property type="gene ID" value="GBRI041540"/>
</dbReference>
<dbReference type="Proteomes" id="UP000091820">
    <property type="component" value="Unassembled WGS sequence"/>
</dbReference>
<dbReference type="AlphaFoldDB" id="A0A1A9X263"/>
<evidence type="ECO:0000256" key="1">
    <source>
        <dbReference type="SAM" id="Phobius"/>
    </source>
</evidence>
<keyword evidence="3" id="KW-1185">Reference proteome</keyword>